<feature type="domain" description="TonB-dependent receptor plug" evidence="12">
    <location>
        <begin position="231"/>
        <end position="356"/>
    </location>
</feature>
<evidence type="ECO:0000256" key="4">
    <source>
        <dbReference type="ARBA" id="ARBA00022692"/>
    </source>
</evidence>
<evidence type="ECO:0000313" key="14">
    <source>
        <dbReference type="Proteomes" id="UP001172083"/>
    </source>
</evidence>
<dbReference type="Pfam" id="PF00593">
    <property type="entry name" value="TonB_dep_Rec_b-barrel"/>
    <property type="match status" value="1"/>
</dbReference>
<protein>
    <submittedName>
        <fullName evidence="13">TonB-dependent receptor</fullName>
    </submittedName>
</protein>
<evidence type="ECO:0000256" key="2">
    <source>
        <dbReference type="ARBA" id="ARBA00022448"/>
    </source>
</evidence>
<comment type="caution">
    <text evidence="13">The sequence shown here is derived from an EMBL/GenBank/DDBJ whole genome shotgun (WGS) entry which is preliminary data.</text>
</comment>
<name>A0ABT8L659_9BACT</name>
<dbReference type="Gene3D" id="2.170.130.10">
    <property type="entry name" value="TonB-dependent receptor, plug domain"/>
    <property type="match status" value="1"/>
</dbReference>
<evidence type="ECO:0000313" key="13">
    <source>
        <dbReference type="EMBL" id="MDN5213234.1"/>
    </source>
</evidence>
<organism evidence="13 14">
    <name type="scientific">Agaribacillus aureus</name>
    <dbReference type="NCBI Taxonomy" id="3051825"/>
    <lineage>
        <taxon>Bacteria</taxon>
        <taxon>Pseudomonadati</taxon>
        <taxon>Bacteroidota</taxon>
        <taxon>Cytophagia</taxon>
        <taxon>Cytophagales</taxon>
        <taxon>Splendidivirgaceae</taxon>
        <taxon>Agaribacillus</taxon>
    </lineage>
</organism>
<comment type="similarity">
    <text evidence="8 9">Belongs to the TonB-dependent receptor family.</text>
</comment>
<evidence type="ECO:0000259" key="12">
    <source>
        <dbReference type="Pfam" id="PF07715"/>
    </source>
</evidence>
<dbReference type="Gene3D" id="2.60.40.1120">
    <property type="entry name" value="Carboxypeptidase-like, regulatory domain"/>
    <property type="match status" value="1"/>
</dbReference>
<dbReference type="InterPro" id="IPR012910">
    <property type="entry name" value="Plug_dom"/>
</dbReference>
<evidence type="ECO:0000259" key="11">
    <source>
        <dbReference type="Pfam" id="PF00593"/>
    </source>
</evidence>
<evidence type="ECO:0000256" key="1">
    <source>
        <dbReference type="ARBA" id="ARBA00004571"/>
    </source>
</evidence>
<evidence type="ECO:0000256" key="9">
    <source>
        <dbReference type="RuleBase" id="RU003357"/>
    </source>
</evidence>
<feature type="transmembrane region" description="Helical" evidence="10">
    <location>
        <begin position="12"/>
        <end position="32"/>
    </location>
</feature>
<proteinExistence type="inferred from homology"/>
<dbReference type="InterPro" id="IPR023996">
    <property type="entry name" value="TonB-dep_OMP_SusC/RagA"/>
</dbReference>
<gene>
    <name evidence="13" type="ORF">QQ020_14290</name>
</gene>
<dbReference type="Pfam" id="PF07715">
    <property type="entry name" value="Plug"/>
    <property type="match status" value="1"/>
</dbReference>
<dbReference type="InterPro" id="IPR023997">
    <property type="entry name" value="TonB-dep_OMP_SusC/RagA_CS"/>
</dbReference>
<keyword evidence="14" id="KW-1185">Reference proteome</keyword>
<dbReference type="Pfam" id="PF13715">
    <property type="entry name" value="CarbopepD_reg_2"/>
    <property type="match status" value="1"/>
</dbReference>
<feature type="domain" description="TonB-dependent receptor-like beta-barrel" evidence="11">
    <location>
        <begin position="608"/>
        <end position="893"/>
    </location>
</feature>
<sequence length="1138" mass="124973">MKNKLLRLIKMASYYLFIGICIQVFFINLIFADNSLAQRPKSVEAVFLDVDLENTNLQQTFKIIEEQTAFYFTYDWSDLNQDVRVNLSAKQVSLKEVLLVISRLGALSFRQINYNLDVRKIEKGHNVKDDKRIITIREDISISGKVTSEEDGEGLPGVNVILKGTTEGTVTDVNGIYKIDVPDENAVLVFSAVGFISEEVTVGTRNVVNIILVPDITSLEEVVVIGYGSVKKRDLTGSVGSISAGEVTAVPVVSPDQAIQGRVAGVQVTQAAAAPGGGITVRIRGSNSINAGNEPLYVIDGFPVYSENNQSTLRNRASRITPNALASINPNDIESIEVLKDASATAIYGARGANGVVLITTKRGSRGNNQISVNSYVGVQQTRNQYDLLNGSQFAALANEAVQNIPDPLSPLYQVPSTVNTDWQDEVFRTGIIQNHSISLTGGDQTTNYLVSGEYFKEEGVITGSQFERFSVRFNLDKKIGERLKIGNSIAVSRTANDIRDILATTLRALPLLPVFDQDGNYFLNTEPALTLGIGSRIDNPLAVAKEETNEALTTRALGNLYGSYEFIEGLTGKVMIGADMIYNKANGFQPQNTIAGLDLGGSASQSTVENISWLNENTLTYIKSFGEIHNINAVIGHSVQRQNIEAYGLTRTEFATDATSYRDISAGAQDQNISSRASQFTINSFFGRINYTLNDRYLFTFTGRADGSSKFGRGRKYGFFPSGAFAWRLGDTPFIKDLDVFSDLKFRASYGITGNQEIPPYRSLARLGAGRVIIGEEAVTSFNPSNELPNPELGWEQTSQLDIGLDMSFFQNRLSLTVDYYRKRTNDLLFRLQVPQNSGFSFIWDNIGEIENKGFEFSLNSSNLTGALKWNTSANLSINDNQVIDLSGDDTELLATLFQNTTSQVGNIIIVREGSPVTSFYTYRFDGIWQTQEEIDAAGTMPNALPGDERYVDLNGDGAVDGEDRTITGNGTPRILYGISNDFSYKNFELNVFFQGVADADILNLTRQGLEQFSGDGNVAVSALNRWQGPGTSNEIPRATSGGSPGPLLSDKYVEKGSFLRLRTLTLAYNLPTTSLGWNWIKKARIYLTGQNLLTITDYSGIDPEVNAGGQDQLLQGFDQWSYPMPKRYIVGVNFTF</sequence>
<dbReference type="Proteomes" id="UP001172083">
    <property type="component" value="Unassembled WGS sequence"/>
</dbReference>
<dbReference type="Gene3D" id="2.40.170.20">
    <property type="entry name" value="TonB-dependent receptor, beta-barrel domain"/>
    <property type="match status" value="1"/>
</dbReference>
<reference evidence="13" key="1">
    <citation type="submission" date="2023-06" db="EMBL/GenBank/DDBJ databases">
        <title>Genomic of Agaribacillus aureum.</title>
        <authorList>
            <person name="Wang G."/>
        </authorList>
    </citation>
    <scope>NUCLEOTIDE SEQUENCE</scope>
    <source>
        <strain evidence="13">BMA12</strain>
    </source>
</reference>
<evidence type="ECO:0000256" key="10">
    <source>
        <dbReference type="SAM" id="Phobius"/>
    </source>
</evidence>
<evidence type="ECO:0000256" key="5">
    <source>
        <dbReference type="ARBA" id="ARBA00023077"/>
    </source>
</evidence>
<dbReference type="SUPFAM" id="SSF49464">
    <property type="entry name" value="Carboxypeptidase regulatory domain-like"/>
    <property type="match status" value="1"/>
</dbReference>
<evidence type="ECO:0000256" key="6">
    <source>
        <dbReference type="ARBA" id="ARBA00023136"/>
    </source>
</evidence>
<keyword evidence="6 8" id="KW-0472">Membrane</keyword>
<comment type="subcellular location">
    <subcellularLocation>
        <location evidence="1 8">Cell outer membrane</location>
        <topology evidence="1 8">Multi-pass membrane protein</topology>
    </subcellularLocation>
</comment>
<dbReference type="PROSITE" id="PS52016">
    <property type="entry name" value="TONB_DEPENDENT_REC_3"/>
    <property type="match status" value="1"/>
</dbReference>
<dbReference type="InterPro" id="IPR008969">
    <property type="entry name" value="CarboxyPept-like_regulatory"/>
</dbReference>
<evidence type="ECO:0000256" key="3">
    <source>
        <dbReference type="ARBA" id="ARBA00022452"/>
    </source>
</evidence>
<dbReference type="InterPro" id="IPR037066">
    <property type="entry name" value="Plug_dom_sf"/>
</dbReference>
<accession>A0ABT8L659</accession>
<keyword evidence="7 8" id="KW-0998">Cell outer membrane</keyword>
<dbReference type="SUPFAM" id="SSF56935">
    <property type="entry name" value="Porins"/>
    <property type="match status" value="1"/>
</dbReference>
<dbReference type="InterPro" id="IPR036942">
    <property type="entry name" value="Beta-barrel_TonB_sf"/>
</dbReference>
<evidence type="ECO:0000256" key="8">
    <source>
        <dbReference type="PROSITE-ProRule" id="PRU01360"/>
    </source>
</evidence>
<dbReference type="NCBIfam" id="TIGR04057">
    <property type="entry name" value="SusC_RagA_signa"/>
    <property type="match status" value="1"/>
</dbReference>
<evidence type="ECO:0000256" key="7">
    <source>
        <dbReference type="ARBA" id="ARBA00023237"/>
    </source>
</evidence>
<keyword evidence="5 9" id="KW-0798">TonB box</keyword>
<dbReference type="RefSeq" id="WP_346758574.1">
    <property type="nucleotide sequence ID" value="NZ_JAUJEB010000002.1"/>
</dbReference>
<dbReference type="InterPro" id="IPR000531">
    <property type="entry name" value="Beta-barrel_TonB"/>
</dbReference>
<dbReference type="EMBL" id="JAUJEB010000002">
    <property type="protein sequence ID" value="MDN5213234.1"/>
    <property type="molecule type" value="Genomic_DNA"/>
</dbReference>
<keyword evidence="2 8" id="KW-0813">Transport</keyword>
<keyword evidence="13" id="KW-0675">Receptor</keyword>
<keyword evidence="10" id="KW-1133">Transmembrane helix</keyword>
<dbReference type="InterPro" id="IPR039426">
    <property type="entry name" value="TonB-dep_rcpt-like"/>
</dbReference>
<dbReference type="NCBIfam" id="TIGR04056">
    <property type="entry name" value="OMP_RagA_SusC"/>
    <property type="match status" value="1"/>
</dbReference>
<keyword evidence="3 8" id="KW-1134">Transmembrane beta strand</keyword>
<keyword evidence="4 8" id="KW-0812">Transmembrane</keyword>